<protein>
    <recommendedName>
        <fullName evidence="3">Ubiquitin thioesterase OTU</fullName>
        <ecNumber evidence="3">3.4.19.12</ecNumber>
    </recommendedName>
</protein>
<evidence type="ECO:0000256" key="2">
    <source>
        <dbReference type="ARBA" id="ARBA00022801"/>
    </source>
</evidence>
<evidence type="ECO:0000313" key="6">
    <source>
        <dbReference type="EnsemblPlants" id="LPERR08G16730.1"/>
    </source>
</evidence>
<organism evidence="6 7">
    <name type="scientific">Leersia perrieri</name>
    <dbReference type="NCBI Taxonomy" id="77586"/>
    <lineage>
        <taxon>Eukaryota</taxon>
        <taxon>Viridiplantae</taxon>
        <taxon>Streptophyta</taxon>
        <taxon>Embryophyta</taxon>
        <taxon>Tracheophyta</taxon>
        <taxon>Spermatophyta</taxon>
        <taxon>Magnoliopsida</taxon>
        <taxon>Liliopsida</taxon>
        <taxon>Poales</taxon>
        <taxon>Poaceae</taxon>
        <taxon>BOP clade</taxon>
        <taxon>Oryzoideae</taxon>
        <taxon>Oryzeae</taxon>
        <taxon>Oryzinae</taxon>
        <taxon>Leersia</taxon>
    </lineage>
</organism>
<dbReference type="InterPro" id="IPR047947">
    <property type="entry name" value="OTU4_OTU"/>
</dbReference>
<evidence type="ECO:0000259" key="5">
    <source>
        <dbReference type="PROSITE" id="PS50802"/>
    </source>
</evidence>
<dbReference type="GO" id="GO:0016579">
    <property type="term" value="P:protein deubiquitination"/>
    <property type="evidence" value="ECO:0007669"/>
    <property type="project" value="TreeGrafter"/>
</dbReference>
<reference evidence="6" key="3">
    <citation type="submission" date="2015-04" db="UniProtKB">
        <authorList>
            <consortium name="EnsemblPlants"/>
        </authorList>
    </citation>
    <scope>IDENTIFICATION</scope>
</reference>
<dbReference type="InterPro" id="IPR003323">
    <property type="entry name" value="OTU_dom"/>
</dbReference>
<keyword evidence="3" id="KW-0963">Cytoplasm</keyword>
<keyword evidence="2 3" id="KW-0378">Hydrolase</keyword>
<comment type="catalytic activity">
    <reaction evidence="1 3">
        <text>Thiol-dependent hydrolysis of ester, thioester, amide, peptide and isopeptide bonds formed by the C-terminal Gly of ubiquitin (a 76-residue protein attached to proteins as an intracellular targeting signal).</text>
        <dbReference type="EC" id="3.4.19.12"/>
    </reaction>
</comment>
<dbReference type="CDD" id="cd22760">
    <property type="entry name" value="OTU_plant_OTU4-like"/>
    <property type="match status" value="1"/>
</dbReference>
<keyword evidence="3" id="KW-0645">Protease</keyword>
<dbReference type="EnsemblPlants" id="LPERR08G16730.1">
    <property type="protein sequence ID" value="LPERR08G16730.1"/>
    <property type="gene ID" value="LPERR08G16730"/>
</dbReference>
<dbReference type="GO" id="GO:0030968">
    <property type="term" value="P:endoplasmic reticulum unfolded protein response"/>
    <property type="evidence" value="ECO:0007669"/>
    <property type="project" value="TreeGrafter"/>
</dbReference>
<dbReference type="HOGENOM" id="CLU_046927_0_0_1"/>
<evidence type="ECO:0000313" key="7">
    <source>
        <dbReference type="Proteomes" id="UP000032180"/>
    </source>
</evidence>
<dbReference type="Pfam" id="PF02338">
    <property type="entry name" value="OTU"/>
    <property type="match status" value="1"/>
</dbReference>
<dbReference type="AlphaFoldDB" id="A0A0D9X9J7"/>
<reference evidence="7" key="2">
    <citation type="submission" date="2013-12" db="EMBL/GenBank/DDBJ databases">
        <authorList>
            <person name="Yu Y."/>
            <person name="Lee S."/>
            <person name="de Baynast K."/>
            <person name="Wissotski M."/>
            <person name="Liu L."/>
            <person name="Talag J."/>
            <person name="Goicoechea J."/>
            <person name="Angelova A."/>
            <person name="Jetty R."/>
            <person name="Kudrna D."/>
            <person name="Golser W."/>
            <person name="Rivera L."/>
            <person name="Zhang J."/>
            <person name="Wing R."/>
        </authorList>
    </citation>
    <scope>NUCLEOTIDE SEQUENCE</scope>
</reference>
<feature type="region of interest" description="Disordered" evidence="4">
    <location>
        <begin position="1"/>
        <end position="30"/>
    </location>
</feature>
<keyword evidence="7" id="KW-1185">Reference proteome</keyword>
<name>A0A0D9X9J7_9ORYZ</name>
<keyword evidence="3" id="KW-0833">Ubl conjugation pathway</keyword>
<accession>A0A0D9X9J7</accession>
<dbReference type="GO" id="GO:0005634">
    <property type="term" value="C:nucleus"/>
    <property type="evidence" value="ECO:0007669"/>
    <property type="project" value="TreeGrafter"/>
</dbReference>
<dbReference type="PANTHER" id="PTHR13312">
    <property type="entry name" value="HIV-INDUCED PROTEIN-7-LIKE PROTEASE"/>
    <property type="match status" value="1"/>
</dbReference>
<dbReference type="PANTHER" id="PTHR13312:SF5">
    <property type="entry name" value="UBIQUITIN THIOESTERASE OTU"/>
    <property type="match status" value="1"/>
</dbReference>
<feature type="domain" description="OTU" evidence="5">
    <location>
        <begin position="256"/>
        <end position="373"/>
    </location>
</feature>
<comment type="subcellular location">
    <subcellularLocation>
        <location evidence="3">Cytoplasm</location>
    </subcellularLocation>
</comment>
<dbReference type="eggNOG" id="KOG2606">
    <property type="taxonomic scope" value="Eukaryota"/>
</dbReference>
<dbReference type="PROSITE" id="PS50802">
    <property type="entry name" value="OTU"/>
    <property type="match status" value="1"/>
</dbReference>
<reference evidence="6 7" key="1">
    <citation type="submission" date="2012-08" db="EMBL/GenBank/DDBJ databases">
        <title>Oryza genome evolution.</title>
        <authorList>
            <person name="Wing R.A."/>
        </authorList>
    </citation>
    <scope>NUCLEOTIDE SEQUENCE</scope>
</reference>
<dbReference type="STRING" id="77586.A0A0D9X9J7"/>
<dbReference type="GO" id="GO:0036503">
    <property type="term" value="P:ERAD pathway"/>
    <property type="evidence" value="ECO:0007669"/>
    <property type="project" value="TreeGrafter"/>
</dbReference>
<evidence type="ECO:0000256" key="1">
    <source>
        <dbReference type="ARBA" id="ARBA00000707"/>
    </source>
</evidence>
<dbReference type="EC" id="3.4.19.12" evidence="3"/>
<comment type="function">
    <text evidence="3">Hydrolase that can remove conjugated ubiquitin from proteins and may therefore play an important regulatory role at the level of protein turnover by preventing degradation.</text>
</comment>
<evidence type="ECO:0000256" key="3">
    <source>
        <dbReference type="RuleBase" id="RU367104"/>
    </source>
</evidence>
<dbReference type="Gramene" id="LPERR08G16730.1">
    <property type="protein sequence ID" value="LPERR08G16730.1"/>
    <property type="gene ID" value="LPERR08G16730"/>
</dbReference>
<dbReference type="InterPro" id="IPR038765">
    <property type="entry name" value="Papain-like_cys_pep_sf"/>
</dbReference>
<dbReference type="GO" id="GO:0005829">
    <property type="term" value="C:cytosol"/>
    <property type="evidence" value="ECO:0007669"/>
    <property type="project" value="TreeGrafter"/>
</dbReference>
<evidence type="ECO:0000256" key="4">
    <source>
        <dbReference type="SAM" id="MobiDB-lite"/>
    </source>
</evidence>
<dbReference type="GO" id="GO:0004843">
    <property type="term" value="F:cysteine-type deubiquitinase activity"/>
    <property type="evidence" value="ECO:0007669"/>
    <property type="project" value="UniProtKB-UniRule"/>
</dbReference>
<dbReference type="Proteomes" id="UP000032180">
    <property type="component" value="Chromosome 8"/>
</dbReference>
<sequence>MASPPSLQYSRDRFSSPSCPSSPASKRNPPARPVEALLLLLSPLLSLLLTTQEKGKGGKLGANLIDRLGRRRLCVSSSSSSCRRWGIFFATFEMRLYSPAVKLRRSSSHTMYSQSSQFHGGFTQSLVLRKCSRSQSPSYHVKLGLVDCSLNSNIKSSDRPSLRYFASLVGRQFRCGMSGTEGGLNVKLDMSSRNNFSSMSWNWKGLHKKIGGTTGGLCLGFAVSGIANAEVPVEIRISDSVASTSSTHGKEVYTNYSVTGTPIPNEDLQRKLADELREMVADEFVKRRGESEWFVEGDFDTYVSQIRHPHVWGGEPELFMASHVLEMPITVYMHDEDAGGLIAIAEYGQQYGKEDPIQVLYHGFGHYDALQIPAKRAPET</sequence>
<feature type="compositionally biased region" description="Low complexity" evidence="4">
    <location>
        <begin position="15"/>
        <end position="25"/>
    </location>
</feature>
<keyword evidence="3" id="KW-0788">Thiol protease</keyword>
<dbReference type="Gene3D" id="3.90.70.80">
    <property type="match status" value="1"/>
</dbReference>
<proteinExistence type="predicted"/>
<dbReference type="SUPFAM" id="SSF54001">
    <property type="entry name" value="Cysteine proteinases"/>
    <property type="match status" value="1"/>
</dbReference>
<dbReference type="FunFam" id="3.90.70.80:FF:000007">
    <property type="entry name" value="OTU domain-containing protein"/>
    <property type="match status" value="1"/>
</dbReference>